<dbReference type="SUPFAM" id="SSF90123">
    <property type="entry name" value="ABC transporter transmembrane region"/>
    <property type="match status" value="1"/>
</dbReference>
<reference evidence="6 7" key="1">
    <citation type="submission" date="2016-11" db="EMBL/GenBank/DDBJ databases">
        <authorList>
            <person name="Jaros S."/>
            <person name="Januszkiewicz K."/>
            <person name="Wedrychowicz H."/>
        </authorList>
    </citation>
    <scope>NUCLEOTIDE SEQUENCE [LARGE SCALE GENOMIC DNA]</scope>
    <source>
        <strain evidence="6 7">DSM 17918</strain>
    </source>
</reference>
<dbReference type="AlphaFoldDB" id="A0A1M5DW94"/>
<comment type="subcellular location">
    <subcellularLocation>
        <location evidence="1">Cell membrane</location>
        <topology evidence="1">Multi-pass membrane protein</topology>
    </subcellularLocation>
</comment>
<keyword evidence="4 5" id="KW-0472">Membrane</keyword>
<keyword evidence="6" id="KW-0067">ATP-binding</keyword>
<sequence length="202" mass="23431">MTGLYEPSEGQIFINGIDSRDFDRDEYYRLFSVVFQDIKTVAGLLYVLFELSPIIIALIVLIVIVNTITEKMRQDKDFIFWADNAENNKLFGYLASQVVYDYNAGKYIRLYNVVPLIMERYRKFDRNSLKLFKNIANTDYRFMSISIILGQIEMIAIYGYLAYRVIIDPVKFTIGSFTMYASATTNFASSINCAIEVCMQIY</sequence>
<dbReference type="OrthoDB" id="9760776at2"/>
<evidence type="ECO:0000256" key="4">
    <source>
        <dbReference type="ARBA" id="ARBA00023136"/>
    </source>
</evidence>
<dbReference type="Gene3D" id="1.20.1560.10">
    <property type="entry name" value="ABC transporter type 1, transmembrane domain"/>
    <property type="match status" value="1"/>
</dbReference>
<evidence type="ECO:0000256" key="5">
    <source>
        <dbReference type="SAM" id="Phobius"/>
    </source>
</evidence>
<keyword evidence="6" id="KW-0547">Nucleotide-binding</keyword>
<evidence type="ECO:0000256" key="1">
    <source>
        <dbReference type="ARBA" id="ARBA00004651"/>
    </source>
</evidence>
<name>A0A1M5DW94_9THEO</name>
<dbReference type="GO" id="GO:0005886">
    <property type="term" value="C:plasma membrane"/>
    <property type="evidence" value="ECO:0007669"/>
    <property type="project" value="UniProtKB-SubCell"/>
</dbReference>
<dbReference type="STRING" id="1121256.SAMN02746089_02430"/>
<evidence type="ECO:0000313" key="6">
    <source>
        <dbReference type="EMBL" id="SHF71111.1"/>
    </source>
</evidence>
<accession>A0A1M5DW94</accession>
<evidence type="ECO:0000256" key="2">
    <source>
        <dbReference type="ARBA" id="ARBA00022692"/>
    </source>
</evidence>
<dbReference type="EMBL" id="FQVH01000039">
    <property type="protein sequence ID" value="SHF71111.1"/>
    <property type="molecule type" value="Genomic_DNA"/>
</dbReference>
<organism evidence="6 7">
    <name type="scientific">Caldanaerobius fijiensis DSM 17918</name>
    <dbReference type="NCBI Taxonomy" id="1121256"/>
    <lineage>
        <taxon>Bacteria</taxon>
        <taxon>Bacillati</taxon>
        <taxon>Bacillota</taxon>
        <taxon>Clostridia</taxon>
        <taxon>Thermoanaerobacterales</taxon>
        <taxon>Thermoanaerobacteraceae</taxon>
        <taxon>Caldanaerobius</taxon>
    </lineage>
</organism>
<dbReference type="InterPro" id="IPR036640">
    <property type="entry name" value="ABC1_TM_sf"/>
</dbReference>
<feature type="transmembrane region" description="Helical" evidence="5">
    <location>
        <begin position="44"/>
        <end position="68"/>
    </location>
</feature>
<keyword evidence="3 5" id="KW-1133">Transmembrane helix</keyword>
<keyword evidence="7" id="KW-1185">Reference proteome</keyword>
<feature type="transmembrane region" description="Helical" evidence="5">
    <location>
        <begin position="140"/>
        <end position="161"/>
    </location>
</feature>
<evidence type="ECO:0000256" key="3">
    <source>
        <dbReference type="ARBA" id="ARBA00022989"/>
    </source>
</evidence>
<dbReference type="Proteomes" id="UP000184088">
    <property type="component" value="Unassembled WGS sequence"/>
</dbReference>
<evidence type="ECO:0000313" key="7">
    <source>
        <dbReference type="Proteomes" id="UP000184088"/>
    </source>
</evidence>
<gene>
    <name evidence="6" type="ORF">SAMN02746089_02430</name>
</gene>
<dbReference type="GO" id="GO:0005524">
    <property type="term" value="F:ATP binding"/>
    <property type="evidence" value="ECO:0007669"/>
    <property type="project" value="UniProtKB-KW"/>
</dbReference>
<protein>
    <submittedName>
        <fullName evidence="6">ATP-binding cassette, subfamily C</fullName>
    </submittedName>
</protein>
<keyword evidence="2 5" id="KW-0812">Transmembrane</keyword>
<proteinExistence type="predicted"/>